<name>V2W465_MONRO</name>
<dbReference type="Pfam" id="PF14223">
    <property type="entry name" value="Retrotran_gag_2"/>
    <property type="match status" value="1"/>
</dbReference>
<dbReference type="HOGENOM" id="CLU_128334_0_0_1"/>
<organism evidence="2 3">
    <name type="scientific">Moniliophthora roreri (strain MCA 2997)</name>
    <name type="common">Cocoa frosty pod rot fungus</name>
    <name type="synonym">Crinipellis roreri</name>
    <dbReference type="NCBI Taxonomy" id="1381753"/>
    <lineage>
        <taxon>Eukaryota</taxon>
        <taxon>Fungi</taxon>
        <taxon>Dikarya</taxon>
        <taxon>Basidiomycota</taxon>
        <taxon>Agaricomycotina</taxon>
        <taxon>Agaricomycetes</taxon>
        <taxon>Agaricomycetidae</taxon>
        <taxon>Agaricales</taxon>
        <taxon>Marasmiineae</taxon>
        <taxon>Marasmiaceae</taxon>
        <taxon>Moniliophthora</taxon>
    </lineage>
</organism>
<protein>
    <submittedName>
        <fullName evidence="2">Uncharacterized protein</fullName>
    </submittedName>
</protein>
<comment type="caution">
    <text evidence="2">The sequence shown here is derived from an EMBL/GenBank/DDBJ whole genome shotgun (WGS) entry which is preliminary data.</text>
</comment>
<feature type="transmembrane region" description="Helical" evidence="1">
    <location>
        <begin position="91"/>
        <end position="111"/>
    </location>
</feature>
<accession>V2W465</accession>
<keyword evidence="1" id="KW-0472">Membrane</keyword>
<evidence type="ECO:0000256" key="1">
    <source>
        <dbReference type="SAM" id="Phobius"/>
    </source>
</evidence>
<reference evidence="2 3" key="1">
    <citation type="journal article" date="2014" name="BMC Genomics">
        <title>Genome and secretome analysis of the hemibiotrophic fungal pathogen, Moniliophthora roreri, which causes frosty pod rot disease of cacao: mechanisms of the biotrophic and necrotrophic phases.</title>
        <authorList>
            <person name="Meinhardt L.W."/>
            <person name="Costa G.G.L."/>
            <person name="Thomazella D.P.T."/>
            <person name="Teixeira P.J.P.L."/>
            <person name="Carazzolle M.F."/>
            <person name="Schuster S.C."/>
            <person name="Carlson J.E."/>
            <person name="Guiltinan M.J."/>
            <person name="Mieczkowski P."/>
            <person name="Farmer A."/>
            <person name="Ramaraj T."/>
            <person name="Crozier J."/>
            <person name="Davis R.E."/>
            <person name="Shao J."/>
            <person name="Melnick R.L."/>
            <person name="Pereira G.A.G."/>
            <person name="Bailey B.A."/>
        </authorList>
    </citation>
    <scope>NUCLEOTIDE SEQUENCE [LARGE SCALE GENOMIC DNA]</scope>
    <source>
        <strain evidence="2 3">MCA 2997</strain>
    </source>
</reference>
<proteinExistence type="predicted"/>
<gene>
    <name evidence="2" type="ORF">Moror_11135</name>
</gene>
<evidence type="ECO:0000313" key="2">
    <source>
        <dbReference type="EMBL" id="ESK81593.1"/>
    </source>
</evidence>
<evidence type="ECO:0000313" key="3">
    <source>
        <dbReference type="Proteomes" id="UP000017559"/>
    </source>
</evidence>
<keyword evidence="3" id="KW-1185">Reference proteome</keyword>
<dbReference type="AlphaFoldDB" id="V2W465"/>
<sequence>MTMGSSDKDIMKLKGEENYRAWEYRTRVVARAANLLETLMGEDKKPNGGPSSKAVKAWKNRRDAATEMLVKRLEDEVLTHAKGFDKDPAGLWAHLTAIFGGLGVGAAVRMWREFSNVKYRGEEMTIVMGQIQSLADDLK</sequence>
<dbReference type="Proteomes" id="UP000017559">
    <property type="component" value="Unassembled WGS sequence"/>
</dbReference>
<keyword evidence="1" id="KW-1133">Transmembrane helix</keyword>
<dbReference type="EMBL" id="AWSO01002356">
    <property type="protein sequence ID" value="ESK81593.1"/>
    <property type="molecule type" value="Genomic_DNA"/>
</dbReference>
<keyword evidence="1" id="KW-0812">Transmembrane</keyword>
<dbReference type="OrthoDB" id="3051833at2759"/>
<dbReference type="KEGG" id="mrr:Moror_11135"/>